<dbReference type="AlphaFoldDB" id="A0A5B7I6L3"/>
<gene>
    <name evidence="1" type="ORF">E2C01_072231</name>
</gene>
<evidence type="ECO:0000313" key="2">
    <source>
        <dbReference type="Proteomes" id="UP000324222"/>
    </source>
</evidence>
<dbReference type="EMBL" id="VSRR010046684">
    <property type="protein sequence ID" value="MPC77765.1"/>
    <property type="molecule type" value="Genomic_DNA"/>
</dbReference>
<sequence length="99" mass="10322">MAACSQVGRGVLPRPGIGCKSKELTMTVTRSNEDALRPFVVTPPDAAVTEGGVLNEAAQSSSVCSGGRNTGRHGPALYTPGVASCRERLCDEAFLDTRN</sequence>
<name>A0A5B7I6L3_PORTR</name>
<keyword evidence="2" id="KW-1185">Reference proteome</keyword>
<accession>A0A5B7I6L3</accession>
<comment type="caution">
    <text evidence="1">The sequence shown here is derived from an EMBL/GenBank/DDBJ whole genome shotgun (WGS) entry which is preliminary data.</text>
</comment>
<reference evidence="1 2" key="1">
    <citation type="submission" date="2019-05" db="EMBL/GenBank/DDBJ databases">
        <title>Another draft genome of Portunus trituberculatus and its Hox gene families provides insights of decapod evolution.</title>
        <authorList>
            <person name="Jeong J.-H."/>
            <person name="Song I."/>
            <person name="Kim S."/>
            <person name="Choi T."/>
            <person name="Kim D."/>
            <person name="Ryu S."/>
            <person name="Kim W."/>
        </authorList>
    </citation>
    <scope>NUCLEOTIDE SEQUENCE [LARGE SCALE GENOMIC DNA]</scope>
    <source>
        <tissue evidence="1">Muscle</tissue>
    </source>
</reference>
<proteinExistence type="predicted"/>
<dbReference type="Proteomes" id="UP000324222">
    <property type="component" value="Unassembled WGS sequence"/>
</dbReference>
<organism evidence="1 2">
    <name type="scientific">Portunus trituberculatus</name>
    <name type="common">Swimming crab</name>
    <name type="synonym">Neptunus trituberculatus</name>
    <dbReference type="NCBI Taxonomy" id="210409"/>
    <lineage>
        <taxon>Eukaryota</taxon>
        <taxon>Metazoa</taxon>
        <taxon>Ecdysozoa</taxon>
        <taxon>Arthropoda</taxon>
        <taxon>Crustacea</taxon>
        <taxon>Multicrustacea</taxon>
        <taxon>Malacostraca</taxon>
        <taxon>Eumalacostraca</taxon>
        <taxon>Eucarida</taxon>
        <taxon>Decapoda</taxon>
        <taxon>Pleocyemata</taxon>
        <taxon>Brachyura</taxon>
        <taxon>Eubrachyura</taxon>
        <taxon>Portunoidea</taxon>
        <taxon>Portunidae</taxon>
        <taxon>Portuninae</taxon>
        <taxon>Portunus</taxon>
    </lineage>
</organism>
<protein>
    <submittedName>
        <fullName evidence="1">Uncharacterized protein</fullName>
    </submittedName>
</protein>
<evidence type="ECO:0000313" key="1">
    <source>
        <dbReference type="EMBL" id="MPC77765.1"/>
    </source>
</evidence>